<comment type="similarity">
    <text evidence="1">Belongs to the protein-tyrosine phosphatase family. Non-receptor class dual specificity subfamily.</text>
</comment>
<dbReference type="PANTHER" id="PTHR10159:SF519">
    <property type="entry name" value="DUAL SPECIFICITY PROTEIN PHOSPHATASE MPK3"/>
    <property type="match status" value="1"/>
</dbReference>
<proteinExistence type="inferred from homology"/>
<dbReference type="GO" id="GO:0043409">
    <property type="term" value="P:negative regulation of MAPK cascade"/>
    <property type="evidence" value="ECO:0007669"/>
    <property type="project" value="TreeGrafter"/>
</dbReference>
<dbReference type="Pfam" id="PF00782">
    <property type="entry name" value="DSPc"/>
    <property type="match status" value="1"/>
</dbReference>
<dbReference type="Proteomes" id="UP000663879">
    <property type="component" value="Unassembled WGS sequence"/>
</dbReference>
<dbReference type="PROSITE" id="PS50056">
    <property type="entry name" value="TYR_PHOSPHATASE_2"/>
    <property type="match status" value="1"/>
</dbReference>
<name>A0A813VNN5_9BILA</name>
<dbReference type="InterPro" id="IPR020422">
    <property type="entry name" value="TYR_PHOSPHATASE_DUAL_dom"/>
</dbReference>
<dbReference type="OrthoDB" id="426001at2759"/>
<evidence type="ECO:0000256" key="5">
    <source>
        <dbReference type="SAM" id="MobiDB-lite"/>
    </source>
</evidence>
<dbReference type="InterPro" id="IPR000387">
    <property type="entry name" value="Tyr_Pase_dom"/>
</dbReference>
<keyword evidence="3" id="KW-0378">Hydrolase</keyword>
<keyword evidence="4" id="KW-0904">Protein phosphatase</keyword>
<dbReference type="GO" id="GO:0017017">
    <property type="term" value="F:MAP kinase tyrosine/serine/threonine phosphatase activity"/>
    <property type="evidence" value="ECO:0007669"/>
    <property type="project" value="TreeGrafter"/>
</dbReference>
<dbReference type="GO" id="GO:0033550">
    <property type="term" value="F:MAP kinase tyrosine phosphatase activity"/>
    <property type="evidence" value="ECO:0007669"/>
    <property type="project" value="TreeGrafter"/>
</dbReference>
<organism evidence="8 9">
    <name type="scientific">Brachionus calyciflorus</name>
    <dbReference type="NCBI Taxonomy" id="104777"/>
    <lineage>
        <taxon>Eukaryota</taxon>
        <taxon>Metazoa</taxon>
        <taxon>Spiralia</taxon>
        <taxon>Gnathifera</taxon>
        <taxon>Rotifera</taxon>
        <taxon>Eurotatoria</taxon>
        <taxon>Monogononta</taxon>
        <taxon>Pseudotrocha</taxon>
        <taxon>Ploima</taxon>
        <taxon>Brachionidae</taxon>
        <taxon>Brachionus</taxon>
    </lineage>
</organism>
<feature type="domain" description="Tyrosine specific protein phosphatases" evidence="7">
    <location>
        <begin position="269"/>
        <end position="326"/>
    </location>
</feature>
<evidence type="ECO:0000259" key="6">
    <source>
        <dbReference type="PROSITE" id="PS50054"/>
    </source>
</evidence>
<evidence type="ECO:0000256" key="4">
    <source>
        <dbReference type="ARBA" id="ARBA00022912"/>
    </source>
</evidence>
<protein>
    <recommendedName>
        <fullName evidence="2">protein-tyrosine-phosphatase</fullName>
        <ecNumber evidence="2">3.1.3.48</ecNumber>
    </recommendedName>
</protein>
<dbReference type="PROSITE" id="PS50054">
    <property type="entry name" value="TYR_PHOSPHATASE_DUAL"/>
    <property type="match status" value="1"/>
</dbReference>
<feature type="domain" description="Tyrosine-protein phosphatase" evidence="6">
    <location>
        <begin position="202"/>
        <end position="348"/>
    </location>
</feature>
<dbReference type="GO" id="GO:0005737">
    <property type="term" value="C:cytoplasm"/>
    <property type="evidence" value="ECO:0007669"/>
    <property type="project" value="TreeGrafter"/>
</dbReference>
<keyword evidence="9" id="KW-1185">Reference proteome</keyword>
<dbReference type="SUPFAM" id="SSF52799">
    <property type="entry name" value="(Phosphotyrosine protein) phosphatases II"/>
    <property type="match status" value="1"/>
</dbReference>
<accession>A0A813VNN5</accession>
<dbReference type="PANTHER" id="PTHR10159">
    <property type="entry name" value="DUAL SPECIFICITY PROTEIN PHOSPHATASE"/>
    <property type="match status" value="1"/>
</dbReference>
<evidence type="ECO:0000256" key="2">
    <source>
        <dbReference type="ARBA" id="ARBA00013064"/>
    </source>
</evidence>
<feature type="region of interest" description="Disordered" evidence="5">
    <location>
        <begin position="115"/>
        <end position="147"/>
    </location>
</feature>
<dbReference type="AlphaFoldDB" id="A0A813VNN5"/>
<dbReference type="SMART" id="SM00195">
    <property type="entry name" value="DSPc"/>
    <property type="match status" value="1"/>
</dbReference>
<gene>
    <name evidence="8" type="ORF">OXX778_LOCUS8544</name>
</gene>
<evidence type="ECO:0000256" key="3">
    <source>
        <dbReference type="ARBA" id="ARBA00022801"/>
    </source>
</evidence>
<dbReference type="EMBL" id="CAJNOC010001185">
    <property type="protein sequence ID" value="CAF0842797.1"/>
    <property type="molecule type" value="Genomic_DNA"/>
</dbReference>
<evidence type="ECO:0000259" key="7">
    <source>
        <dbReference type="PROSITE" id="PS50056"/>
    </source>
</evidence>
<feature type="compositionally biased region" description="Low complexity" evidence="5">
    <location>
        <begin position="119"/>
        <end position="134"/>
    </location>
</feature>
<dbReference type="EC" id="3.1.3.48" evidence="2"/>
<evidence type="ECO:0000256" key="1">
    <source>
        <dbReference type="ARBA" id="ARBA00008601"/>
    </source>
</evidence>
<dbReference type="CDD" id="cd14498">
    <property type="entry name" value="DSP"/>
    <property type="match status" value="1"/>
</dbReference>
<sequence length="386" mass="44874">MTNYKQLNVKYLSNDHKTKPVHNPHSYLHKHENHIDRTNLNRKFSIGYLDQYFNKTNNETQIDQTLKSHVNSSTNVYQSKVKIPSVLKQGETLATKHPANIMTINTSTVRRLKSDYEKNNSSFKTNKKNNSTSNVERQQEPSNSASVKYKPNLSKAYVNNQNSAQNLKQDVTTYANYSYMDMLRMYQKQKFLEEYIKNNGDAASQIIPNFLYLGGHNSIIDIDTLNKQGITHVLNMAQELNLNSQDYNNKNIKILQIGASDTRDYNIRSDFDAAFMFIDDCLRSRGRIIVNCARGISRSATIVIAYLMFRYNLKLVDAYKLVVSLRRQVRPNLGFRNILTMYELELNYVRTQKIMGHGMKQESTSPHMNMPLNFYHNRTKSQYSRQ</sequence>
<dbReference type="Gene3D" id="3.90.190.10">
    <property type="entry name" value="Protein tyrosine phosphatase superfamily"/>
    <property type="match status" value="1"/>
</dbReference>
<reference evidence="8" key="1">
    <citation type="submission" date="2021-02" db="EMBL/GenBank/DDBJ databases">
        <authorList>
            <person name="Nowell W R."/>
        </authorList>
    </citation>
    <scope>NUCLEOTIDE SEQUENCE</scope>
    <source>
        <strain evidence="8">Ploen Becks lab</strain>
    </source>
</reference>
<comment type="caution">
    <text evidence="8">The sequence shown here is derived from an EMBL/GenBank/DDBJ whole genome shotgun (WGS) entry which is preliminary data.</text>
</comment>
<dbReference type="GO" id="GO:0008330">
    <property type="term" value="F:protein tyrosine/threonine phosphatase activity"/>
    <property type="evidence" value="ECO:0007669"/>
    <property type="project" value="TreeGrafter"/>
</dbReference>
<dbReference type="InterPro" id="IPR029021">
    <property type="entry name" value="Prot-tyrosine_phosphatase-like"/>
</dbReference>
<evidence type="ECO:0000313" key="8">
    <source>
        <dbReference type="EMBL" id="CAF0842797.1"/>
    </source>
</evidence>
<evidence type="ECO:0000313" key="9">
    <source>
        <dbReference type="Proteomes" id="UP000663879"/>
    </source>
</evidence>
<dbReference type="InterPro" id="IPR000340">
    <property type="entry name" value="Dual-sp_phosphatase_cat-dom"/>
</dbReference>